<keyword evidence="2" id="KW-1003">Cell membrane</keyword>
<keyword evidence="4 9" id="KW-0732">Signal</keyword>
<keyword evidence="12" id="KW-1185">Reference proteome</keyword>
<evidence type="ECO:0000256" key="3">
    <source>
        <dbReference type="ARBA" id="ARBA00022622"/>
    </source>
</evidence>
<feature type="domain" description="X8" evidence="10">
    <location>
        <begin position="109"/>
        <end position="193"/>
    </location>
</feature>
<evidence type="ECO:0000256" key="6">
    <source>
        <dbReference type="ARBA" id="ARBA00023157"/>
    </source>
</evidence>
<evidence type="ECO:0000256" key="4">
    <source>
        <dbReference type="ARBA" id="ARBA00022729"/>
    </source>
</evidence>
<dbReference type="GO" id="GO:0009506">
    <property type="term" value="C:plasmodesma"/>
    <property type="evidence" value="ECO:0007669"/>
    <property type="project" value="UniProtKB-ARBA"/>
</dbReference>
<gene>
    <name evidence="11" type="ORF">STAS_05050</name>
</gene>
<evidence type="ECO:0000313" key="11">
    <source>
        <dbReference type="EMBL" id="GER29217.1"/>
    </source>
</evidence>
<dbReference type="GO" id="GO:0005886">
    <property type="term" value="C:plasma membrane"/>
    <property type="evidence" value="ECO:0007669"/>
    <property type="project" value="UniProtKB-SubCell"/>
</dbReference>
<dbReference type="InterPro" id="IPR012946">
    <property type="entry name" value="X8"/>
</dbReference>
<name>A0A5A7P9B8_STRAF</name>
<evidence type="ECO:0000256" key="9">
    <source>
        <dbReference type="SAM" id="SignalP"/>
    </source>
</evidence>
<reference evidence="12" key="1">
    <citation type="journal article" date="2019" name="Curr. Biol.">
        <title>Genome Sequence of Striga asiatica Provides Insight into the Evolution of Plant Parasitism.</title>
        <authorList>
            <person name="Yoshida S."/>
            <person name="Kim S."/>
            <person name="Wafula E.K."/>
            <person name="Tanskanen J."/>
            <person name="Kim Y.M."/>
            <person name="Honaas L."/>
            <person name="Yang Z."/>
            <person name="Spallek T."/>
            <person name="Conn C.E."/>
            <person name="Ichihashi Y."/>
            <person name="Cheong K."/>
            <person name="Cui S."/>
            <person name="Der J.P."/>
            <person name="Gundlach H."/>
            <person name="Jiao Y."/>
            <person name="Hori C."/>
            <person name="Ishida J.K."/>
            <person name="Kasahara H."/>
            <person name="Kiba T."/>
            <person name="Kim M.S."/>
            <person name="Koo N."/>
            <person name="Laohavisit A."/>
            <person name="Lee Y.H."/>
            <person name="Lumba S."/>
            <person name="McCourt P."/>
            <person name="Mortimer J.C."/>
            <person name="Mutuku J.M."/>
            <person name="Nomura T."/>
            <person name="Sasaki-Sekimoto Y."/>
            <person name="Seto Y."/>
            <person name="Wang Y."/>
            <person name="Wakatake T."/>
            <person name="Sakakibara H."/>
            <person name="Demura T."/>
            <person name="Yamaguchi S."/>
            <person name="Yoneyama K."/>
            <person name="Manabe R.I."/>
            <person name="Nelson D.C."/>
            <person name="Schulman A.H."/>
            <person name="Timko M.P."/>
            <person name="dePamphilis C.W."/>
            <person name="Choi D."/>
            <person name="Shirasu K."/>
        </authorList>
    </citation>
    <scope>NUCLEOTIDE SEQUENCE [LARGE SCALE GENOMIC DNA]</scope>
    <source>
        <strain evidence="12">cv. UVA1</strain>
    </source>
</reference>
<evidence type="ECO:0000256" key="2">
    <source>
        <dbReference type="ARBA" id="ARBA00022475"/>
    </source>
</evidence>
<keyword evidence="8" id="KW-0449">Lipoprotein</keyword>
<dbReference type="Gene3D" id="1.20.58.1040">
    <property type="match status" value="1"/>
</dbReference>
<feature type="signal peptide" evidence="9">
    <location>
        <begin position="1"/>
        <end position="21"/>
    </location>
</feature>
<keyword evidence="6" id="KW-1015">Disulfide bond</keyword>
<dbReference type="EMBL" id="BKCP01003336">
    <property type="protein sequence ID" value="GER29217.1"/>
    <property type="molecule type" value="Genomic_DNA"/>
</dbReference>
<dbReference type="InterPro" id="IPR044788">
    <property type="entry name" value="X8_dom_prot"/>
</dbReference>
<evidence type="ECO:0000256" key="7">
    <source>
        <dbReference type="ARBA" id="ARBA00023180"/>
    </source>
</evidence>
<evidence type="ECO:0000313" key="12">
    <source>
        <dbReference type="Proteomes" id="UP000325081"/>
    </source>
</evidence>
<dbReference type="Pfam" id="PF07983">
    <property type="entry name" value="X8"/>
    <property type="match status" value="1"/>
</dbReference>
<proteinExistence type="predicted"/>
<evidence type="ECO:0000256" key="8">
    <source>
        <dbReference type="ARBA" id="ARBA00023288"/>
    </source>
</evidence>
<keyword evidence="3" id="KW-0336">GPI-anchor</keyword>
<sequence>MCSRIIMRCLQLIHLAALVLCSEVSSLKLTPEPTTLLHPHDHENIKSHDSVLISARQNDITTPITTVPTGNPSTEFTNPISSNPEKPMVTNPNNPQTTPLQTNKPPIESWCVAMQSMPLAALQTALDYACGHGGADCSAIQPGGHCYYPNTVHDHASYAFNSYYQSNPIPTSCNFGGAAVTTSTDPSYDSCQYPSTSTSSSVLNVSSSSGSRVFGAGRPNTPATSAAVVLSFDPYSHHILATLVVLVVDRMI</sequence>
<dbReference type="OrthoDB" id="1073427at2759"/>
<dbReference type="PANTHER" id="PTHR31044">
    <property type="entry name" value="BETA-1,3 GLUCANASE"/>
    <property type="match status" value="1"/>
</dbReference>
<evidence type="ECO:0000256" key="5">
    <source>
        <dbReference type="ARBA" id="ARBA00023136"/>
    </source>
</evidence>
<dbReference type="FunFam" id="1.20.58.1040:FF:000001">
    <property type="entry name" value="Glucan endo-1,3-beta-glucosidase 4"/>
    <property type="match status" value="1"/>
</dbReference>
<accession>A0A5A7P9B8</accession>
<evidence type="ECO:0000259" key="10">
    <source>
        <dbReference type="SMART" id="SM00768"/>
    </source>
</evidence>
<dbReference type="PANTHER" id="PTHR31044:SF52">
    <property type="entry name" value="OS01G0631500 PROTEIN"/>
    <property type="match status" value="1"/>
</dbReference>
<feature type="chain" id="PRO_5023017475" evidence="9">
    <location>
        <begin position="22"/>
        <end position="252"/>
    </location>
</feature>
<comment type="caution">
    <text evidence="11">The sequence shown here is derived from an EMBL/GenBank/DDBJ whole genome shotgun (WGS) entry which is preliminary data.</text>
</comment>
<keyword evidence="7" id="KW-0325">Glycoprotein</keyword>
<keyword evidence="5" id="KW-0472">Membrane</keyword>
<organism evidence="11 12">
    <name type="scientific">Striga asiatica</name>
    <name type="common">Asiatic witchweed</name>
    <name type="synonym">Buchnera asiatica</name>
    <dbReference type="NCBI Taxonomy" id="4170"/>
    <lineage>
        <taxon>Eukaryota</taxon>
        <taxon>Viridiplantae</taxon>
        <taxon>Streptophyta</taxon>
        <taxon>Embryophyta</taxon>
        <taxon>Tracheophyta</taxon>
        <taxon>Spermatophyta</taxon>
        <taxon>Magnoliopsida</taxon>
        <taxon>eudicotyledons</taxon>
        <taxon>Gunneridae</taxon>
        <taxon>Pentapetalae</taxon>
        <taxon>asterids</taxon>
        <taxon>lamiids</taxon>
        <taxon>Lamiales</taxon>
        <taxon>Orobanchaceae</taxon>
        <taxon>Buchnereae</taxon>
        <taxon>Striga</taxon>
    </lineage>
</organism>
<comment type="subcellular location">
    <subcellularLocation>
        <location evidence="1">Cell membrane</location>
        <topology evidence="1">Lipid-anchor</topology>
        <topology evidence="1">GPI-anchor</topology>
    </subcellularLocation>
</comment>
<evidence type="ECO:0000256" key="1">
    <source>
        <dbReference type="ARBA" id="ARBA00004609"/>
    </source>
</evidence>
<dbReference type="GO" id="GO:0098552">
    <property type="term" value="C:side of membrane"/>
    <property type="evidence" value="ECO:0007669"/>
    <property type="project" value="UniProtKB-KW"/>
</dbReference>
<protein>
    <submittedName>
        <fullName evidence="11">Carbohydrate-binding X8 domain superfamily protein</fullName>
    </submittedName>
</protein>
<dbReference type="SMART" id="SM00768">
    <property type="entry name" value="X8"/>
    <property type="match status" value="1"/>
</dbReference>
<dbReference type="Proteomes" id="UP000325081">
    <property type="component" value="Unassembled WGS sequence"/>
</dbReference>
<dbReference type="AlphaFoldDB" id="A0A5A7P9B8"/>